<organism evidence="1 2">
    <name type="scientific">Racocetra persica</name>
    <dbReference type="NCBI Taxonomy" id="160502"/>
    <lineage>
        <taxon>Eukaryota</taxon>
        <taxon>Fungi</taxon>
        <taxon>Fungi incertae sedis</taxon>
        <taxon>Mucoromycota</taxon>
        <taxon>Glomeromycotina</taxon>
        <taxon>Glomeromycetes</taxon>
        <taxon>Diversisporales</taxon>
        <taxon>Gigasporaceae</taxon>
        <taxon>Racocetra</taxon>
    </lineage>
</organism>
<dbReference type="Proteomes" id="UP000789920">
    <property type="component" value="Unassembled WGS sequence"/>
</dbReference>
<dbReference type="EMBL" id="CAJVQC010045947">
    <property type="protein sequence ID" value="CAG8782211.1"/>
    <property type="molecule type" value="Genomic_DNA"/>
</dbReference>
<comment type="caution">
    <text evidence="1">The sequence shown here is derived from an EMBL/GenBank/DDBJ whole genome shotgun (WGS) entry which is preliminary data.</text>
</comment>
<gene>
    <name evidence="1" type="ORF">RPERSI_LOCUS17765</name>
</gene>
<protein>
    <submittedName>
        <fullName evidence="1">11284_t:CDS:1</fullName>
    </submittedName>
</protein>
<accession>A0ACA9R921</accession>
<name>A0ACA9R921_9GLOM</name>
<proteinExistence type="predicted"/>
<reference evidence="1" key="1">
    <citation type="submission" date="2021-06" db="EMBL/GenBank/DDBJ databases">
        <authorList>
            <person name="Kallberg Y."/>
            <person name="Tangrot J."/>
            <person name="Rosling A."/>
        </authorList>
    </citation>
    <scope>NUCLEOTIDE SEQUENCE</scope>
    <source>
        <strain evidence="1">MA461A</strain>
    </source>
</reference>
<feature type="non-terminal residue" evidence="1">
    <location>
        <position position="93"/>
    </location>
</feature>
<sequence>MLIKDLLDLEEEKTEIHQQFNDNDFVQAATKIDHIENEVIIQPLTEQEQLEILRNALQIVDEKIDDGGITMKALRKLQTRIREEIRKEEAEKQ</sequence>
<evidence type="ECO:0000313" key="2">
    <source>
        <dbReference type="Proteomes" id="UP000789920"/>
    </source>
</evidence>
<evidence type="ECO:0000313" key="1">
    <source>
        <dbReference type="EMBL" id="CAG8782211.1"/>
    </source>
</evidence>
<keyword evidence="2" id="KW-1185">Reference proteome</keyword>